<dbReference type="Proteomes" id="UP001302486">
    <property type="component" value="Chromosome"/>
</dbReference>
<dbReference type="PANTHER" id="PTHR46025:SF3">
    <property type="entry name" value="XYLOSYLTRANSFERASE OXT"/>
    <property type="match status" value="1"/>
</dbReference>
<evidence type="ECO:0000256" key="8">
    <source>
        <dbReference type="ARBA" id="ARBA00022968"/>
    </source>
</evidence>
<keyword evidence="4" id="KW-0808">Transferase</keyword>
<dbReference type="RefSeq" id="WP_316983104.1">
    <property type="nucleotide sequence ID" value="NZ_CP136521.1"/>
</dbReference>
<evidence type="ECO:0000256" key="1">
    <source>
        <dbReference type="ARBA" id="ARBA00004323"/>
    </source>
</evidence>
<dbReference type="GO" id="GO:0046872">
    <property type="term" value="F:metal ion binding"/>
    <property type="evidence" value="ECO:0007669"/>
    <property type="project" value="UniProtKB-KW"/>
</dbReference>
<keyword evidence="12" id="KW-1015">Disulfide bond</keyword>
<evidence type="ECO:0000256" key="11">
    <source>
        <dbReference type="ARBA" id="ARBA00023136"/>
    </source>
</evidence>
<dbReference type="Pfam" id="PF02485">
    <property type="entry name" value="Branch"/>
    <property type="match status" value="1"/>
</dbReference>
<keyword evidence="7" id="KW-0256">Endoplasmic reticulum</keyword>
<keyword evidence="10" id="KW-0333">Golgi apparatus</keyword>
<evidence type="ECO:0000256" key="9">
    <source>
        <dbReference type="ARBA" id="ARBA00022989"/>
    </source>
</evidence>
<keyword evidence="3" id="KW-0328">Glycosyltransferase</keyword>
<accession>A0AA97EL19</accession>
<dbReference type="InterPro" id="IPR043538">
    <property type="entry name" value="XYLT"/>
</dbReference>
<evidence type="ECO:0000256" key="7">
    <source>
        <dbReference type="ARBA" id="ARBA00022824"/>
    </source>
</evidence>
<keyword evidence="11" id="KW-0472">Membrane</keyword>
<keyword evidence="16" id="KW-1185">Reference proteome</keyword>
<dbReference type="AlphaFoldDB" id="A0AA97EL19"/>
<proteinExistence type="predicted"/>
<evidence type="ECO:0000256" key="3">
    <source>
        <dbReference type="ARBA" id="ARBA00022676"/>
    </source>
</evidence>
<keyword evidence="13" id="KW-0325">Glycoprotein</keyword>
<reference evidence="16" key="1">
    <citation type="submission" date="2024-06" db="EMBL/GenBank/DDBJ databases">
        <title>Hwangdonia haimaensis gen. nov., sp. nov., a member of the family Flavobacteriaceae isolated from the haima cold seep.</title>
        <authorList>
            <person name="Li J."/>
        </authorList>
    </citation>
    <scope>NUCLEOTIDE SEQUENCE [LARGE SCALE GENOMIC DNA]</scope>
    <source>
        <strain evidence="16">SCSIO 19198</strain>
    </source>
</reference>
<keyword evidence="8" id="KW-0735">Signal-anchor</keyword>
<evidence type="ECO:0000256" key="14">
    <source>
        <dbReference type="ARBA" id="ARBA00042865"/>
    </source>
</evidence>
<evidence type="ECO:0000256" key="5">
    <source>
        <dbReference type="ARBA" id="ARBA00022692"/>
    </source>
</evidence>
<dbReference type="KEGG" id="hws:RNZ46_15630"/>
<dbReference type="EMBL" id="CP136521">
    <property type="protein sequence ID" value="WOD43419.1"/>
    <property type="molecule type" value="Genomic_DNA"/>
</dbReference>
<dbReference type="PANTHER" id="PTHR46025">
    <property type="entry name" value="XYLOSYLTRANSFERASE OXT"/>
    <property type="match status" value="1"/>
</dbReference>
<dbReference type="InterPro" id="IPR003406">
    <property type="entry name" value="Glyco_trans_14"/>
</dbReference>
<evidence type="ECO:0000313" key="15">
    <source>
        <dbReference type="EMBL" id="WOD43419.1"/>
    </source>
</evidence>
<gene>
    <name evidence="15" type="ORF">RNZ46_15630</name>
</gene>
<evidence type="ECO:0000256" key="4">
    <source>
        <dbReference type="ARBA" id="ARBA00022679"/>
    </source>
</evidence>
<keyword evidence="6" id="KW-0479">Metal-binding</keyword>
<comment type="subcellular location">
    <subcellularLocation>
        <location evidence="2">Endoplasmic reticulum membrane</location>
        <topology evidence="2">Single-pass type II membrane protein</topology>
    </subcellularLocation>
    <subcellularLocation>
        <location evidence="1">Golgi apparatus membrane</location>
        <topology evidence="1">Single-pass type II membrane protein</topology>
    </subcellularLocation>
</comment>
<evidence type="ECO:0000256" key="12">
    <source>
        <dbReference type="ARBA" id="ARBA00023157"/>
    </source>
</evidence>
<organism evidence="15 16">
    <name type="scientific">Hwangdonia lutea</name>
    <dbReference type="NCBI Taxonomy" id="3075823"/>
    <lineage>
        <taxon>Bacteria</taxon>
        <taxon>Pseudomonadati</taxon>
        <taxon>Bacteroidota</taxon>
        <taxon>Flavobacteriia</taxon>
        <taxon>Flavobacteriales</taxon>
        <taxon>Flavobacteriaceae</taxon>
        <taxon>Hwangdonia</taxon>
    </lineage>
</organism>
<dbReference type="GO" id="GO:0030158">
    <property type="term" value="F:protein xylosyltransferase activity"/>
    <property type="evidence" value="ECO:0007669"/>
    <property type="project" value="InterPro"/>
</dbReference>
<evidence type="ECO:0000256" key="13">
    <source>
        <dbReference type="ARBA" id="ARBA00023180"/>
    </source>
</evidence>
<keyword evidence="5" id="KW-0812">Transmembrane</keyword>
<name>A0AA97EL19_9FLAO</name>
<dbReference type="GO" id="GO:0050650">
    <property type="term" value="P:chondroitin sulfate proteoglycan biosynthetic process"/>
    <property type="evidence" value="ECO:0007669"/>
    <property type="project" value="TreeGrafter"/>
</dbReference>
<sequence length="298" mass="35525">MKQAILIAAYKNFDHLIEIIDFFNDDTFEIYLHIDKKTKLPKSVLGKLNTVSNLQLLSRRYIVNWGGTNQLNCYLLLAEEALKNRKNIYFHLISGQDYPVKSITEFKKLFENPQKHDYLENFELPRERWNNENGGFDRFLYYYFFDIFYSHKFKKAILFLVKIQKKLSIKRSFPKKIKTYYGGSSWWSLSKDTLQYVIDYTKENKYLLNRMKYTLASDELYFQTVIMNSVYAKNVINDNLRYIDWNPERIGKYSPSPAILDTSDFDKIISSNKLFARKFDVPFSDELKHAILKLQKGE</sequence>
<keyword evidence="9" id="KW-1133">Transmembrane helix</keyword>
<dbReference type="GO" id="GO:0015012">
    <property type="term" value="P:heparan sulfate proteoglycan biosynthetic process"/>
    <property type="evidence" value="ECO:0007669"/>
    <property type="project" value="TreeGrafter"/>
</dbReference>
<dbReference type="GO" id="GO:0016020">
    <property type="term" value="C:membrane"/>
    <property type="evidence" value="ECO:0007669"/>
    <property type="project" value="InterPro"/>
</dbReference>
<protein>
    <recommendedName>
        <fullName evidence="14">Peptide O-xylosyltransferase</fullName>
    </recommendedName>
</protein>
<evidence type="ECO:0000256" key="6">
    <source>
        <dbReference type="ARBA" id="ARBA00022723"/>
    </source>
</evidence>
<evidence type="ECO:0000313" key="16">
    <source>
        <dbReference type="Proteomes" id="UP001302486"/>
    </source>
</evidence>
<evidence type="ECO:0000256" key="2">
    <source>
        <dbReference type="ARBA" id="ARBA00004648"/>
    </source>
</evidence>
<evidence type="ECO:0000256" key="10">
    <source>
        <dbReference type="ARBA" id="ARBA00023034"/>
    </source>
</evidence>